<reference evidence="1 2" key="1">
    <citation type="journal article" date="2019" name="Commun. Biol.">
        <title>The bagworm genome reveals a unique fibroin gene that provides high tensile strength.</title>
        <authorList>
            <person name="Kono N."/>
            <person name="Nakamura H."/>
            <person name="Ohtoshi R."/>
            <person name="Tomita M."/>
            <person name="Numata K."/>
            <person name="Arakawa K."/>
        </authorList>
    </citation>
    <scope>NUCLEOTIDE SEQUENCE [LARGE SCALE GENOMIC DNA]</scope>
</reference>
<sequence>MVWMARGDRVVCGAADAAGARCLATGPAPDVAQPWADATVLYEKYELHNKTVVLTRGPMRGQGKGFSLRNCRVSVFKAYVVFARQECARKKKEEYFIRKTNTGLDIWIVCDCYSLKLIILGEMRVVRSMEIRVCDWIVYHMIDRLCDGMIQIREFMFSPNMTCPSILMFGHVRVPETPIAICELTFWNVTRVCGALDFSWISPRGYNGVSLMDKEYMMG</sequence>
<protein>
    <submittedName>
        <fullName evidence="1">Uncharacterized protein</fullName>
    </submittedName>
</protein>
<organism evidence="1 2">
    <name type="scientific">Eumeta variegata</name>
    <name type="common">Bagworm moth</name>
    <name type="synonym">Eumeta japonica</name>
    <dbReference type="NCBI Taxonomy" id="151549"/>
    <lineage>
        <taxon>Eukaryota</taxon>
        <taxon>Metazoa</taxon>
        <taxon>Ecdysozoa</taxon>
        <taxon>Arthropoda</taxon>
        <taxon>Hexapoda</taxon>
        <taxon>Insecta</taxon>
        <taxon>Pterygota</taxon>
        <taxon>Neoptera</taxon>
        <taxon>Endopterygota</taxon>
        <taxon>Lepidoptera</taxon>
        <taxon>Glossata</taxon>
        <taxon>Ditrysia</taxon>
        <taxon>Tineoidea</taxon>
        <taxon>Psychidae</taxon>
        <taxon>Oiketicinae</taxon>
        <taxon>Eumeta</taxon>
    </lineage>
</organism>
<name>A0A4C1W8C2_EUMVA</name>
<evidence type="ECO:0000313" key="2">
    <source>
        <dbReference type="Proteomes" id="UP000299102"/>
    </source>
</evidence>
<dbReference type="Proteomes" id="UP000299102">
    <property type="component" value="Unassembled WGS sequence"/>
</dbReference>
<gene>
    <name evidence="1" type="ORF">EVAR_30340_1</name>
</gene>
<dbReference type="AlphaFoldDB" id="A0A4C1W8C2"/>
<comment type="caution">
    <text evidence="1">The sequence shown here is derived from an EMBL/GenBank/DDBJ whole genome shotgun (WGS) entry which is preliminary data.</text>
</comment>
<dbReference type="EMBL" id="BGZK01000505">
    <property type="protein sequence ID" value="GBP47626.1"/>
    <property type="molecule type" value="Genomic_DNA"/>
</dbReference>
<proteinExistence type="predicted"/>
<evidence type="ECO:0000313" key="1">
    <source>
        <dbReference type="EMBL" id="GBP47626.1"/>
    </source>
</evidence>
<accession>A0A4C1W8C2</accession>
<keyword evidence="2" id="KW-1185">Reference proteome</keyword>